<name>A0ABR6RKQ1_9BURK</name>
<accession>A0ABR6RKQ1</accession>
<keyword evidence="3" id="KW-1185">Reference proteome</keyword>
<reference evidence="2 3" key="1">
    <citation type="submission" date="2020-08" db="EMBL/GenBank/DDBJ databases">
        <title>Functional genomics of gut bacteria from endangered species of beetles.</title>
        <authorList>
            <person name="Carlos-Shanley C."/>
        </authorList>
    </citation>
    <scope>NUCLEOTIDE SEQUENCE [LARGE SCALE GENOMIC DNA]</scope>
    <source>
        <strain evidence="2 3">S00124</strain>
    </source>
</reference>
<dbReference type="InterPro" id="IPR050149">
    <property type="entry name" value="Collagen_superfamily"/>
</dbReference>
<dbReference type="GO" id="GO:0007229">
    <property type="term" value="P:integrin-mediated signaling pathway"/>
    <property type="evidence" value="ECO:0007669"/>
    <property type="project" value="UniProtKB-KW"/>
</dbReference>
<feature type="compositionally biased region" description="Basic and acidic residues" evidence="1">
    <location>
        <begin position="59"/>
        <end position="75"/>
    </location>
</feature>
<dbReference type="PANTHER" id="PTHR24023:SF1082">
    <property type="entry name" value="COLLAGEN TRIPLE HELIX REPEAT"/>
    <property type="match status" value="1"/>
</dbReference>
<dbReference type="Pfam" id="PF01391">
    <property type="entry name" value="Collagen"/>
    <property type="match status" value="1"/>
</dbReference>
<evidence type="ECO:0000313" key="2">
    <source>
        <dbReference type="EMBL" id="MBB6579598.1"/>
    </source>
</evidence>
<feature type="compositionally biased region" description="Basic and acidic residues" evidence="1">
    <location>
        <begin position="264"/>
        <end position="276"/>
    </location>
</feature>
<dbReference type="PANTHER" id="PTHR24023">
    <property type="entry name" value="COLLAGEN ALPHA"/>
    <property type="match status" value="1"/>
</dbReference>
<feature type="compositionally biased region" description="Low complexity" evidence="1">
    <location>
        <begin position="92"/>
        <end position="102"/>
    </location>
</feature>
<dbReference type="Proteomes" id="UP000562492">
    <property type="component" value="Unassembled WGS sequence"/>
</dbReference>
<dbReference type="EMBL" id="JACHKZ010000033">
    <property type="protein sequence ID" value="MBB6579598.1"/>
    <property type="molecule type" value="Genomic_DNA"/>
</dbReference>
<sequence length="285" mass="30075">MTFDPEKFGAAMGDAIRNATEPLLKRIHDLELKLAEKPDFSSEIAKQVEAAIAAIPKPENGKDGAPGRDGIDGKEGAPGPQGEKGDPGAPGPAGEAGPSGERGVQGEAGAPGQNGKDGRDGLDGKSFTIEDADILISQKIASWELDFERRAVATLEKAVDRMPKPKDGVDGKDGQNGKDGLGFGDLQMEFDGERTLSLKFVQGDRVKSIDLCIPAVVDRGVFKEGQQYQSGDGVTWGGSYWIAQKDTGCKPDMPNSGFRLAVKKGRDGRDGRDGIDKTAPVKLEG</sequence>
<comment type="caution">
    <text evidence="2">The sequence shown here is derived from an EMBL/GenBank/DDBJ whole genome shotgun (WGS) entry which is preliminary data.</text>
</comment>
<protein>
    <submittedName>
        <fullName evidence="2">Integrin beta 3</fullName>
    </submittedName>
</protein>
<evidence type="ECO:0000313" key="3">
    <source>
        <dbReference type="Proteomes" id="UP000562492"/>
    </source>
</evidence>
<keyword evidence="2" id="KW-0401">Integrin</keyword>
<dbReference type="InterPro" id="IPR008160">
    <property type="entry name" value="Collagen"/>
</dbReference>
<proteinExistence type="predicted"/>
<feature type="region of interest" description="Disordered" evidence="1">
    <location>
        <begin position="262"/>
        <end position="285"/>
    </location>
</feature>
<organism evidence="2 3">
    <name type="scientific">Comamonas odontotermitis</name>
    <dbReference type="NCBI Taxonomy" id="379895"/>
    <lineage>
        <taxon>Bacteria</taxon>
        <taxon>Pseudomonadati</taxon>
        <taxon>Pseudomonadota</taxon>
        <taxon>Betaproteobacteria</taxon>
        <taxon>Burkholderiales</taxon>
        <taxon>Comamonadaceae</taxon>
        <taxon>Comamonas</taxon>
    </lineage>
</organism>
<dbReference type="RefSeq" id="WP_184711102.1">
    <property type="nucleotide sequence ID" value="NZ_JACHKZ010000033.1"/>
</dbReference>
<feature type="region of interest" description="Disordered" evidence="1">
    <location>
        <begin position="51"/>
        <end position="124"/>
    </location>
</feature>
<evidence type="ECO:0000256" key="1">
    <source>
        <dbReference type="SAM" id="MobiDB-lite"/>
    </source>
</evidence>
<gene>
    <name evidence="2" type="ORF">HNP33_003712</name>
</gene>